<evidence type="ECO:0008006" key="4">
    <source>
        <dbReference type="Google" id="ProtNLM"/>
    </source>
</evidence>
<dbReference type="PANTHER" id="PTHR12475:SF4">
    <property type="entry name" value="PROTEIN THEM6"/>
    <property type="match status" value="1"/>
</dbReference>
<organism evidence="2 3">
    <name type="scientific">Aspergillus sclerotialis</name>
    <dbReference type="NCBI Taxonomy" id="2070753"/>
    <lineage>
        <taxon>Eukaryota</taxon>
        <taxon>Fungi</taxon>
        <taxon>Dikarya</taxon>
        <taxon>Ascomycota</taxon>
        <taxon>Pezizomycotina</taxon>
        <taxon>Eurotiomycetes</taxon>
        <taxon>Eurotiomycetidae</taxon>
        <taxon>Eurotiales</taxon>
        <taxon>Aspergillaceae</taxon>
        <taxon>Aspergillus</taxon>
        <taxon>Aspergillus subgen. Polypaecilum</taxon>
    </lineage>
</organism>
<dbReference type="PANTHER" id="PTHR12475">
    <property type="match status" value="1"/>
</dbReference>
<evidence type="ECO:0000256" key="1">
    <source>
        <dbReference type="ARBA" id="ARBA00038476"/>
    </source>
</evidence>
<comment type="similarity">
    <text evidence="1">Belongs to the lcsJ thioesterase family.</text>
</comment>
<reference evidence="3" key="1">
    <citation type="submission" date="2017-02" db="EMBL/GenBank/DDBJ databases">
        <authorList>
            <person name="Tafer H."/>
            <person name="Lopandic K."/>
        </authorList>
    </citation>
    <scope>NUCLEOTIDE SEQUENCE [LARGE SCALE GENOMIC DNA]</scope>
    <source>
        <strain evidence="3">CBS 366.77</strain>
    </source>
</reference>
<protein>
    <recommendedName>
        <fullName evidence="4">Capsule polysaccharide biosynthesis protein</fullName>
    </recommendedName>
</protein>
<comment type="caution">
    <text evidence="2">The sequence shown here is derived from an EMBL/GenBank/DDBJ whole genome shotgun (WGS) entry which is preliminary data.</text>
</comment>
<evidence type="ECO:0000313" key="3">
    <source>
        <dbReference type="Proteomes" id="UP000266188"/>
    </source>
</evidence>
<dbReference type="CDD" id="cd00586">
    <property type="entry name" value="4HBT"/>
    <property type="match status" value="1"/>
</dbReference>
<evidence type="ECO:0000313" key="2">
    <source>
        <dbReference type="EMBL" id="RJE25562.1"/>
    </source>
</evidence>
<dbReference type="SUPFAM" id="SSF54637">
    <property type="entry name" value="Thioesterase/thiol ester dehydrase-isomerase"/>
    <property type="match status" value="1"/>
</dbReference>
<name>A0A3A2ZQW7_9EURO</name>
<dbReference type="InterPro" id="IPR051490">
    <property type="entry name" value="THEM6_lcsJ_thioesterase"/>
</dbReference>
<dbReference type="Proteomes" id="UP000266188">
    <property type="component" value="Unassembled WGS sequence"/>
</dbReference>
<accession>A0A3A2ZQW7</accession>
<keyword evidence="3" id="KW-1185">Reference proteome</keyword>
<proteinExistence type="inferred from homology"/>
<dbReference type="InterPro" id="IPR029069">
    <property type="entry name" value="HotDog_dom_sf"/>
</dbReference>
<dbReference type="EMBL" id="MVGC01000044">
    <property type="protein sequence ID" value="RJE25562.1"/>
    <property type="molecule type" value="Genomic_DNA"/>
</dbReference>
<dbReference type="AlphaFoldDB" id="A0A3A2ZQW7"/>
<dbReference type="Gene3D" id="3.10.129.10">
    <property type="entry name" value="Hotdog Thioesterase"/>
    <property type="match status" value="1"/>
</dbReference>
<sequence>MAGFIYKALVQAGTILLRRDLAFTLLRIIQFILSIKVFPLAWHIRNYYSYVFQYMTDKRPIPESTLSHLTLFQPTIWTSTTPLGEIDIMGHKSNSTYFTDCDAARSYHMCSLFREGLRSWSKRGLSIINPGQREGNENEPFYPAVGAVGCSFRKAILPGQRYDIATQILSWDEKWVYFISYFVQEGAFNPIYFSDRPKNTGISMDLQYSQGHKKDSAVLAISIACVVFKKGRKTVPPTHFFQECGCLPRDVDGEKSKLLSAIEERRLQGIELAKKINCFDQGLSLFDIDNRTAYAKF</sequence>
<dbReference type="OrthoDB" id="265761at2759"/>
<gene>
    <name evidence="2" type="ORF">PHISCL_02102</name>
</gene>
<dbReference type="Pfam" id="PF13279">
    <property type="entry name" value="4HBT_2"/>
    <property type="match status" value="1"/>
</dbReference>